<evidence type="ECO:0000256" key="6">
    <source>
        <dbReference type="SAM" id="Phobius"/>
    </source>
</evidence>
<dbReference type="PROSITE" id="PS50850">
    <property type="entry name" value="MFS"/>
    <property type="match status" value="1"/>
</dbReference>
<feature type="transmembrane region" description="Helical" evidence="6">
    <location>
        <begin position="270"/>
        <end position="288"/>
    </location>
</feature>
<dbReference type="Gene3D" id="1.20.1250.20">
    <property type="entry name" value="MFS general substrate transporter like domains"/>
    <property type="match status" value="1"/>
</dbReference>
<dbReference type="CDD" id="cd17316">
    <property type="entry name" value="MFS_SV2_like"/>
    <property type="match status" value="1"/>
</dbReference>
<comment type="subcellular location">
    <subcellularLocation>
        <location evidence="1">Cell membrane</location>
        <topology evidence="1">Multi-pass membrane protein</topology>
    </subcellularLocation>
</comment>
<gene>
    <name evidence="8" type="ORF">ABB05_21815</name>
</gene>
<dbReference type="SUPFAM" id="SSF103473">
    <property type="entry name" value="MFS general substrate transporter"/>
    <property type="match status" value="1"/>
</dbReference>
<dbReference type="PATRIC" id="fig|217031.6.peg.4743"/>
<dbReference type="PANTHER" id="PTHR23508">
    <property type="entry name" value="CARBOXYLIC ACID TRANSPORTER PROTEIN HOMOLOG"/>
    <property type="match status" value="1"/>
</dbReference>
<feature type="transmembrane region" description="Helical" evidence="6">
    <location>
        <begin position="233"/>
        <end position="258"/>
    </location>
</feature>
<evidence type="ECO:0000256" key="1">
    <source>
        <dbReference type="ARBA" id="ARBA00004651"/>
    </source>
</evidence>
<keyword evidence="5 6" id="KW-0472">Membrane</keyword>
<feature type="transmembrane region" description="Helical" evidence="6">
    <location>
        <begin position="388"/>
        <end position="410"/>
    </location>
</feature>
<dbReference type="InterPro" id="IPR005828">
    <property type="entry name" value="MFS_sugar_transport-like"/>
</dbReference>
<evidence type="ECO:0000256" key="2">
    <source>
        <dbReference type="ARBA" id="ARBA00022448"/>
    </source>
</evidence>
<dbReference type="RefSeq" id="WP_064468943.1">
    <property type="nucleotide sequence ID" value="NZ_JAGGKH010000012.1"/>
</dbReference>
<comment type="caution">
    <text evidence="8">The sequence shown here is derived from an EMBL/GenBank/DDBJ whole genome shotgun (WGS) entry which is preliminary data.</text>
</comment>
<feature type="transmembrane region" description="Helical" evidence="6">
    <location>
        <begin position="107"/>
        <end position="131"/>
    </location>
</feature>
<evidence type="ECO:0000256" key="3">
    <source>
        <dbReference type="ARBA" id="ARBA00022692"/>
    </source>
</evidence>
<dbReference type="AlphaFoldDB" id="A0A177ZI86"/>
<protein>
    <submittedName>
        <fullName evidence="8">Major facilitator transporter</fullName>
    </submittedName>
</protein>
<feature type="transmembrane region" description="Helical" evidence="6">
    <location>
        <begin position="143"/>
        <end position="164"/>
    </location>
</feature>
<feature type="transmembrane region" description="Helical" evidence="6">
    <location>
        <begin position="50"/>
        <end position="71"/>
    </location>
</feature>
<feature type="transmembrane region" description="Helical" evidence="6">
    <location>
        <begin position="170"/>
        <end position="189"/>
    </location>
</feature>
<evidence type="ECO:0000256" key="4">
    <source>
        <dbReference type="ARBA" id="ARBA00022989"/>
    </source>
</evidence>
<organism evidence="8 9">
    <name type="scientific">Lederbergia galactosidilytica</name>
    <dbReference type="NCBI Taxonomy" id="217031"/>
    <lineage>
        <taxon>Bacteria</taxon>
        <taxon>Bacillati</taxon>
        <taxon>Bacillota</taxon>
        <taxon>Bacilli</taxon>
        <taxon>Bacillales</taxon>
        <taxon>Bacillaceae</taxon>
        <taxon>Lederbergia</taxon>
    </lineage>
</organism>
<dbReference type="STRING" id="217031.ABB05_21815"/>
<feature type="transmembrane region" description="Helical" evidence="6">
    <location>
        <begin position="83"/>
        <end position="101"/>
    </location>
</feature>
<dbReference type="GO" id="GO:0005886">
    <property type="term" value="C:plasma membrane"/>
    <property type="evidence" value="ECO:0007669"/>
    <property type="project" value="UniProtKB-SubCell"/>
</dbReference>
<dbReference type="Proteomes" id="UP000077881">
    <property type="component" value="Unassembled WGS sequence"/>
</dbReference>
<dbReference type="InterPro" id="IPR020846">
    <property type="entry name" value="MFS_dom"/>
</dbReference>
<dbReference type="OrthoDB" id="3252866at2"/>
<keyword evidence="2" id="KW-0813">Transport</keyword>
<evidence type="ECO:0000313" key="8">
    <source>
        <dbReference type="EMBL" id="OAK67189.1"/>
    </source>
</evidence>
<keyword evidence="3 6" id="KW-0812">Transmembrane</keyword>
<dbReference type="GO" id="GO:0046943">
    <property type="term" value="F:carboxylic acid transmembrane transporter activity"/>
    <property type="evidence" value="ECO:0007669"/>
    <property type="project" value="TreeGrafter"/>
</dbReference>
<dbReference type="EMBL" id="LDJR01000061">
    <property type="protein sequence ID" value="OAK67189.1"/>
    <property type="molecule type" value="Genomic_DNA"/>
</dbReference>
<reference evidence="8 9" key="1">
    <citation type="submission" date="2015-05" db="EMBL/GenBank/DDBJ databases">
        <title>Comparison of genome.</title>
        <authorList>
            <person name="Zheng Z."/>
            <person name="Sun M."/>
        </authorList>
    </citation>
    <scope>NUCLEOTIDE SEQUENCE [LARGE SCALE GENOMIC DNA]</scope>
    <source>
        <strain evidence="8 9">G25-74</strain>
    </source>
</reference>
<dbReference type="Pfam" id="PF00083">
    <property type="entry name" value="Sugar_tr"/>
    <property type="match status" value="1"/>
</dbReference>
<dbReference type="PANTHER" id="PTHR23508:SF10">
    <property type="entry name" value="CARBOXYLIC ACID TRANSPORTER PROTEIN HOMOLOG"/>
    <property type="match status" value="1"/>
</dbReference>
<evidence type="ECO:0000256" key="5">
    <source>
        <dbReference type="ARBA" id="ARBA00023136"/>
    </source>
</evidence>
<evidence type="ECO:0000313" key="9">
    <source>
        <dbReference type="Proteomes" id="UP000077881"/>
    </source>
</evidence>
<accession>A0A177ZI86</accession>
<evidence type="ECO:0000259" key="7">
    <source>
        <dbReference type="PROSITE" id="PS50850"/>
    </source>
</evidence>
<name>A0A177ZI86_9BACI</name>
<keyword evidence="9" id="KW-1185">Reference proteome</keyword>
<feature type="transmembrane region" description="Helical" evidence="6">
    <location>
        <begin position="363"/>
        <end position="382"/>
    </location>
</feature>
<dbReference type="InterPro" id="IPR005829">
    <property type="entry name" value="Sugar_transporter_CS"/>
</dbReference>
<dbReference type="PROSITE" id="PS00217">
    <property type="entry name" value="SUGAR_TRANSPORT_2"/>
    <property type="match status" value="1"/>
</dbReference>
<feature type="transmembrane region" description="Helical" evidence="6">
    <location>
        <begin position="325"/>
        <end position="347"/>
    </location>
</feature>
<feature type="transmembrane region" description="Helical" evidence="6">
    <location>
        <begin position="300"/>
        <end position="319"/>
    </location>
</feature>
<sequence>MGNTKFAAKNVTGWKATVAISMANYIEAGSIIAAASSLTLWQTYLGFDSLGVGLLGALSANALGAAIGALIGGPLTDKYGRKIIFSYDLMVYMIGVALIAASVNFPMLLIGTIITGIAVGAGVPVSWTYIAEESPKEKRAAHVGAAQLAWSIGPMITFALAVIVAPLGLLGSRLIFLHLLIIAAIALYIRRGLPESKIWEEQKAKDDLDKANGIIKKGILKELFTLKPNREALFLLLGIYLFWNLTAGAMGYFMPYIYENVGGLSNMQANLLQSFLWMFTVLTTFFVFMKIGDKMSRKTLFTIGAVMGVVAWIILTFMPMTWPTLITFVILWGSAAGIGAQAFYALWTSELFPTRYRATAQGFMYFIVRTGIALWSIALPIIMDTLTFVVAGIVMMAFLVIHLIIGIVLAPNTRGKTLTEIEEERYGHIVEDDRSVLEKTN</sequence>
<proteinExistence type="predicted"/>
<keyword evidence="4 6" id="KW-1133">Transmembrane helix</keyword>
<dbReference type="InterPro" id="IPR036259">
    <property type="entry name" value="MFS_trans_sf"/>
</dbReference>
<feature type="domain" description="Major facilitator superfamily (MFS) profile" evidence="7">
    <location>
        <begin position="16"/>
        <end position="414"/>
    </location>
</feature>